<dbReference type="InterPro" id="IPR008969">
    <property type="entry name" value="CarboxyPept-like_regulatory"/>
</dbReference>
<accession>A0A0F9PI99</accession>
<sequence>MKYIPTLLCLLFMTASVCAQQNNQDDGREILRGTVLYRNIPVPNENVINIDTENAVISNTGGQFAIPVKAGDQLAFSAVNYQLEVIEITEAMLENERLVIEVNEKVTELDEVVVSPENQEKFLEVQNARFAEVEYETDRSTEVDNIALTQQERGMKNGINFVNIFKALAKSGQKDTDEDRPRLKMSEVLRQVYDDEFFVVDLKLPQDKINDFLFYVDESHPQYSLLLKDNEFELLDFLVNESKAYREKSEQK</sequence>
<dbReference type="Pfam" id="PF13715">
    <property type="entry name" value="CarbopepD_reg_2"/>
    <property type="match status" value="1"/>
</dbReference>
<evidence type="ECO:0008006" key="2">
    <source>
        <dbReference type="Google" id="ProtNLM"/>
    </source>
</evidence>
<organism evidence="1">
    <name type="scientific">marine sediment metagenome</name>
    <dbReference type="NCBI Taxonomy" id="412755"/>
    <lineage>
        <taxon>unclassified sequences</taxon>
        <taxon>metagenomes</taxon>
        <taxon>ecological metagenomes</taxon>
    </lineage>
</organism>
<dbReference type="EMBL" id="LAZR01002320">
    <property type="protein sequence ID" value="KKN31555.1"/>
    <property type="molecule type" value="Genomic_DNA"/>
</dbReference>
<proteinExistence type="predicted"/>
<comment type="caution">
    <text evidence="1">The sequence shown here is derived from an EMBL/GenBank/DDBJ whole genome shotgun (WGS) entry which is preliminary data.</text>
</comment>
<name>A0A0F9PI99_9ZZZZ</name>
<evidence type="ECO:0000313" key="1">
    <source>
        <dbReference type="EMBL" id="KKN31555.1"/>
    </source>
</evidence>
<dbReference type="SUPFAM" id="SSF49464">
    <property type="entry name" value="Carboxypeptidase regulatory domain-like"/>
    <property type="match status" value="1"/>
</dbReference>
<dbReference type="AlphaFoldDB" id="A0A0F9PI99"/>
<reference evidence="1" key="1">
    <citation type="journal article" date="2015" name="Nature">
        <title>Complex archaea that bridge the gap between prokaryotes and eukaryotes.</title>
        <authorList>
            <person name="Spang A."/>
            <person name="Saw J.H."/>
            <person name="Jorgensen S.L."/>
            <person name="Zaremba-Niedzwiedzka K."/>
            <person name="Martijn J."/>
            <person name="Lind A.E."/>
            <person name="van Eijk R."/>
            <person name="Schleper C."/>
            <person name="Guy L."/>
            <person name="Ettema T.J."/>
        </authorList>
    </citation>
    <scope>NUCLEOTIDE SEQUENCE</scope>
</reference>
<gene>
    <name evidence="1" type="ORF">LCGC14_0822720</name>
</gene>
<protein>
    <recommendedName>
        <fullName evidence="2">TonB-dependent receptor plug domain-containing protein</fullName>
    </recommendedName>
</protein>